<dbReference type="Pfam" id="PF00092">
    <property type="entry name" value="VWA"/>
    <property type="match status" value="1"/>
</dbReference>
<evidence type="ECO:0000256" key="14">
    <source>
        <dbReference type="ARBA" id="ARBA00022737"/>
    </source>
</evidence>
<feature type="domain" description="VWFA" evidence="28">
    <location>
        <begin position="230"/>
        <end position="426"/>
    </location>
</feature>
<comment type="subunit">
    <text evidence="24">Serine protease component of the C3 convertase, also named C4bC2b, composed of the serine protease complement C2b and complement C4b. Serine protease component of the C5 convertase, also named C4bC2bC3b, composed of the serine protease complement C2b, complement C3b, as well as complement C4b.</text>
</comment>
<evidence type="ECO:0000256" key="19">
    <source>
        <dbReference type="ARBA" id="ARBA00023157"/>
    </source>
</evidence>
<dbReference type="PROSITE" id="PS50923">
    <property type="entry name" value="SUSHI"/>
    <property type="match status" value="3"/>
</dbReference>
<evidence type="ECO:0000256" key="11">
    <source>
        <dbReference type="ARBA" id="ARBA00022670"/>
    </source>
</evidence>
<keyword evidence="9" id="KW-0399">Innate immunity</keyword>
<feature type="active site" description="Charge relay system" evidence="25">
    <location>
        <position position="653"/>
    </location>
</feature>
<comment type="caution">
    <text evidence="26">Lacks conserved residue(s) required for the propagation of feature annotation.</text>
</comment>
<dbReference type="GO" id="GO:0004252">
    <property type="term" value="F:serine-type endopeptidase activity"/>
    <property type="evidence" value="ECO:0007669"/>
    <property type="project" value="UniProtKB-EC"/>
</dbReference>
<feature type="domain" description="Sushi" evidence="30">
    <location>
        <begin position="56"/>
        <end position="115"/>
    </location>
</feature>
<dbReference type="SMART" id="SM00032">
    <property type="entry name" value="CCP"/>
    <property type="match status" value="2"/>
</dbReference>
<comment type="subcellular location">
    <subcellularLocation>
        <location evidence="4">Cell surface</location>
    </subcellularLocation>
    <subcellularLocation>
        <location evidence="5">Secreted</location>
    </subcellularLocation>
</comment>
<dbReference type="PROSITE" id="PS00135">
    <property type="entry name" value="TRYPSIN_SER"/>
    <property type="match status" value="1"/>
</dbReference>
<evidence type="ECO:0000256" key="15">
    <source>
        <dbReference type="ARBA" id="ARBA00022801"/>
    </source>
</evidence>
<evidence type="ECO:0000256" key="3">
    <source>
        <dbReference type="ARBA" id="ARBA00001946"/>
    </source>
</evidence>
<dbReference type="InterPro" id="IPR002035">
    <property type="entry name" value="VWF_A"/>
</dbReference>
<keyword evidence="8" id="KW-0964">Secreted</keyword>
<keyword evidence="19 26" id="KW-1015">Disulfide bond</keyword>
<dbReference type="GO" id="GO:0070062">
    <property type="term" value="C:extracellular exosome"/>
    <property type="evidence" value="ECO:0007669"/>
    <property type="project" value="TreeGrafter"/>
</dbReference>
<evidence type="ECO:0000256" key="17">
    <source>
        <dbReference type="ARBA" id="ARBA00022859"/>
    </source>
</evidence>
<dbReference type="InterPro" id="IPR000436">
    <property type="entry name" value="Sushi_SCR_CCP_dom"/>
</dbReference>
<dbReference type="Ensembl" id="ENSVKKT00000012903.1">
    <property type="protein sequence ID" value="ENSVKKP00000012600.1"/>
    <property type="gene ID" value="ENSVKKG00000008760.1"/>
</dbReference>
<dbReference type="PANTHER" id="PTHR46393:SF2">
    <property type="entry name" value="COMPLEMENT C2"/>
    <property type="match status" value="1"/>
</dbReference>
<evidence type="ECO:0000313" key="31">
    <source>
        <dbReference type="Ensembl" id="ENSVKKP00000012600.1"/>
    </source>
</evidence>
<feature type="domain" description="Peptidase S1" evidence="29">
    <location>
        <begin position="435"/>
        <end position="720"/>
    </location>
</feature>
<dbReference type="GO" id="GO:0006958">
    <property type="term" value="P:complement activation, classical pathway"/>
    <property type="evidence" value="ECO:0007669"/>
    <property type="project" value="UniProtKB-KW"/>
</dbReference>
<evidence type="ECO:0000256" key="5">
    <source>
        <dbReference type="ARBA" id="ARBA00004613"/>
    </source>
</evidence>
<dbReference type="GO" id="GO:0009617">
    <property type="term" value="P:response to bacterium"/>
    <property type="evidence" value="ECO:0007669"/>
    <property type="project" value="TreeGrafter"/>
</dbReference>
<dbReference type="SMART" id="SM00020">
    <property type="entry name" value="Tryp_SPc"/>
    <property type="match status" value="1"/>
</dbReference>
<dbReference type="GO" id="GO:0045087">
    <property type="term" value="P:innate immune response"/>
    <property type="evidence" value="ECO:0007669"/>
    <property type="project" value="UniProtKB-KW"/>
</dbReference>
<dbReference type="PANTHER" id="PTHR46393">
    <property type="entry name" value="SUSHI DOMAIN-CONTAINING PROTEIN"/>
    <property type="match status" value="1"/>
</dbReference>
<dbReference type="InterPro" id="IPR035976">
    <property type="entry name" value="Sushi/SCR/CCP_sf"/>
</dbReference>
<keyword evidence="12" id="KW-0479">Metal-binding</keyword>
<keyword evidence="10 26" id="KW-0768">Sushi</keyword>
<evidence type="ECO:0000259" key="29">
    <source>
        <dbReference type="PROSITE" id="PS50240"/>
    </source>
</evidence>
<dbReference type="CDD" id="cd00033">
    <property type="entry name" value="CCP"/>
    <property type="match status" value="3"/>
</dbReference>
<dbReference type="InterPro" id="IPR001254">
    <property type="entry name" value="Trypsin_dom"/>
</dbReference>
<dbReference type="PIRSF" id="PIRSF001154">
    <property type="entry name" value="Compl_C2_B"/>
    <property type="match status" value="1"/>
</dbReference>
<dbReference type="InterPro" id="IPR011360">
    <property type="entry name" value="Compl_C2_B"/>
</dbReference>
<evidence type="ECO:0000256" key="24">
    <source>
        <dbReference type="ARBA" id="ARBA00093544"/>
    </source>
</evidence>
<dbReference type="SUPFAM" id="SSF53300">
    <property type="entry name" value="vWA-like"/>
    <property type="match status" value="1"/>
</dbReference>
<evidence type="ECO:0000259" key="30">
    <source>
        <dbReference type="PROSITE" id="PS50923"/>
    </source>
</evidence>
<feature type="active site" description="Charge relay system" evidence="25">
    <location>
        <position position="482"/>
    </location>
</feature>
<dbReference type="Gene3D" id="2.40.10.10">
    <property type="entry name" value="Trypsin-like serine proteases"/>
    <property type="match status" value="2"/>
</dbReference>
<feature type="region of interest" description="Disordered" evidence="27">
    <location>
        <begin position="680"/>
        <end position="699"/>
    </location>
</feature>
<dbReference type="InterPro" id="IPR036465">
    <property type="entry name" value="vWFA_dom_sf"/>
</dbReference>
<dbReference type="PROSITE" id="PS50240">
    <property type="entry name" value="TRYPSIN_DOM"/>
    <property type="match status" value="1"/>
</dbReference>
<dbReference type="SUPFAM" id="SSF57535">
    <property type="entry name" value="Complement control module/SCR domain"/>
    <property type="match status" value="3"/>
</dbReference>
<accession>A0A8D2KWL1</accession>
<evidence type="ECO:0000256" key="18">
    <source>
        <dbReference type="ARBA" id="ARBA00022875"/>
    </source>
</evidence>
<sequence length="729" mass="81826">MSLSDGYRPGSVLTYSCPAGTYAYPSRKRICQSDGKWTPMRLPNGVRTNIAQCKAMHCPPQKFFEHGSFSPRRNYHPIGDVLSFECSDGYQLLGSAQRHCLPNGRWNGTSPVCDDGVGHCRSIAVPPGAIASRGRNGLGDRVSFQCQSGLDLIGSSQRICTLEGEWSGAEPSCRAPYSYDRAEDVRAEFGASLTYVLGEVSSSGPDPSGTSEAAPDLGRRLILSKDSFLYIYFLVDASDSVGEDNFSIFKECLDIIITRLASFDVFIKISVISYASQPRVIVSIYDDTAEDPEVVLEMMKQNMNYKDHGNATGTNIWEAIRSVYTMMTNDQAASGEQWFNVRHAIILLTDGKSNMGAPPKLAVQSIEDFVNVRKNRNDYLDVYVFGVGSIDVDWHAMNEIASKKPGERHAFKLQNSQELKKAFEDILDPRDLDDICGLANYSDNARWDQKNPWHVLLQSDLQVDYTCRGALISKTWVLTSAHCFNKLNHTASWMLTLGGGESKLKIKRRIDHELYNVRAKMDQGITEFYDYDISLLELEKPVQFGGRIRPICLPCTEGANRALKKRPGTTTCKDHELELLSFEKVPAQFLSLDNKRMNVQIKTRMSRPACISGAAQEDMIYSEVSDVSEVVTDRFLCSGQDNPVEAATCKGESGGSLFVERKERHFQVGVISWGTYDPCKRKKKTQNKETMRDPPPHKHKPRDFYISLFSVQDWLRRHLSDSLKFIPMQ</sequence>
<dbReference type="PRINTS" id="PR00722">
    <property type="entry name" value="CHYMOTRYPSIN"/>
</dbReference>
<keyword evidence="16" id="KW-0720">Serine protease</keyword>
<dbReference type="PROSITE" id="PS50234">
    <property type="entry name" value="VWFA"/>
    <property type="match status" value="1"/>
</dbReference>
<reference evidence="31" key="1">
    <citation type="submission" date="2025-08" db="UniProtKB">
        <authorList>
            <consortium name="Ensembl"/>
        </authorList>
    </citation>
    <scope>IDENTIFICATION</scope>
</reference>
<evidence type="ECO:0000256" key="10">
    <source>
        <dbReference type="ARBA" id="ARBA00022659"/>
    </source>
</evidence>
<evidence type="ECO:0000256" key="9">
    <source>
        <dbReference type="ARBA" id="ARBA00022588"/>
    </source>
</evidence>
<dbReference type="AlphaFoldDB" id="A0A8D2KWL1"/>
<keyword evidence="15" id="KW-0378">Hydrolase</keyword>
<dbReference type="OMA" id="YTKPWHV"/>
<name>A0A8D2KWL1_VARKO</name>
<evidence type="ECO:0000256" key="7">
    <source>
        <dbReference type="ARBA" id="ARBA00017023"/>
    </source>
</evidence>
<dbReference type="InterPro" id="IPR009003">
    <property type="entry name" value="Peptidase_S1_PA"/>
</dbReference>
<proteinExistence type="inferred from homology"/>
<feature type="domain" description="Sushi" evidence="30">
    <location>
        <begin position="1"/>
        <end position="55"/>
    </location>
</feature>
<keyword evidence="14" id="KW-0677">Repeat</keyword>
<evidence type="ECO:0000256" key="21">
    <source>
        <dbReference type="ARBA" id="ARBA00029636"/>
    </source>
</evidence>
<evidence type="ECO:0000256" key="16">
    <source>
        <dbReference type="ARBA" id="ARBA00022825"/>
    </source>
</evidence>
<dbReference type="SUPFAM" id="SSF50494">
    <property type="entry name" value="Trypsin-like serine proteases"/>
    <property type="match status" value="1"/>
</dbReference>
<evidence type="ECO:0000256" key="23">
    <source>
        <dbReference type="ARBA" id="ARBA00093306"/>
    </source>
</evidence>
<evidence type="ECO:0000256" key="22">
    <source>
        <dbReference type="ARBA" id="ARBA00093302"/>
    </source>
</evidence>
<dbReference type="GO" id="GO:0006508">
    <property type="term" value="P:proteolysis"/>
    <property type="evidence" value="ECO:0007669"/>
    <property type="project" value="UniProtKB-KW"/>
</dbReference>
<feature type="compositionally biased region" description="Basic and acidic residues" evidence="27">
    <location>
        <begin position="686"/>
        <end position="696"/>
    </location>
</feature>
<dbReference type="InterPro" id="IPR043504">
    <property type="entry name" value="Peptidase_S1_PA_chymotrypsin"/>
</dbReference>
<dbReference type="GO" id="GO:0035821">
    <property type="term" value="P:modulation of process of another organism"/>
    <property type="evidence" value="ECO:0007669"/>
    <property type="project" value="UniProtKB-ARBA"/>
</dbReference>
<organism evidence="31 32">
    <name type="scientific">Varanus komodoensis</name>
    <name type="common">Komodo dragon</name>
    <dbReference type="NCBI Taxonomy" id="61221"/>
    <lineage>
        <taxon>Eukaryota</taxon>
        <taxon>Metazoa</taxon>
        <taxon>Chordata</taxon>
        <taxon>Craniata</taxon>
        <taxon>Vertebrata</taxon>
        <taxon>Euteleostomi</taxon>
        <taxon>Lepidosauria</taxon>
        <taxon>Squamata</taxon>
        <taxon>Bifurcata</taxon>
        <taxon>Unidentata</taxon>
        <taxon>Episquamata</taxon>
        <taxon>Toxicofera</taxon>
        <taxon>Anguimorpha</taxon>
        <taxon>Paleoanguimorpha</taxon>
        <taxon>Varanoidea</taxon>
        <taxon>Varanidae</taxon>
        <taxon>Varanus</taxon>
    </lineage>
</organism>
<dbReference type="PRINTS" id="PR00453">
    <property type="entry name" value="VWFADOMAIN"/>
</dbReference>
<evidence type="ECO:0000256" key="27">
    <source>
        <dbReference type="SAM" id="MobiDB-lite"/>
    </source>
</evidence>
<keyword evidence="13" id="KW-0732">Signal</keyword>
<evidence type="ECO:0000256" key="20">
    <source>
        <dbReference type="ARBA" id="ARBA00023180"/>
    </source>
</evidence>
<evidence type="ECO:0000256" key="25">
    <source>
        <dbReference type="PIRSR" id="PIRSR001154-1"/>
    </source>
</evidence>
<keyword evidence="18" id="KW-0180">Complement pathway</keyword>
<evidence type="ECO:0000259" key="28">
    <source>
        <dbReference type="PROSITE" id="PS50234"/>
    </source>
</evidence>
<keyword evidence="11" id="KW-0645">Protease</keyword>
<protein>
    <recommendedName>
        <fullName evidence="7">Complement C2</fullName>
    </recommendedName>
    <alternativeName>
        <fullName evidence="21">C3/C5 convertase</fullName>
    </alternativeName>
</protein>
<reference evidence="31" key="2">
    <citation type="submission" date="2025-09" db="UniProtKB">
        <authorList>
            <consortium name="Ensembl"/>
        </authorList>
    </citation>
    <scope>IDENTIFICATION</scope>
</reference>
<dbReference type="CDD" id="cd00190">
    <property type="entry name" value="Tryp_SPc"/>
    <property type="match status" value="1"/>
</dbReference>
<dbReference type="GO" id="GO:0046872">
    <property type="term" value="F:metal ion binding"/>
    <property type="evidence" value="ECO:0007669"/>
    <property type="project" value="UniProtKB-KW"/>
</dbReference>
<keyword evidence="20" id="KW-0325">Glycoprotein</keyword>
<feature type="disulfide bond" evidence="26">
    <location>
        <begin position="146"/>
        <end position="173"/>
    </location>
</feature>
<evidence type="ECO:0000256" key="4">
    <source>
        <dbReference type="ARBA" id="ARBA00004241"/>
    </source>
</evidence>
<dbReference type="Pfam" id="PF00084">
    <property type="entry name" value="Sushi"/>
    <property type="match status" value="3"/>
</dbReference>
<dbReference type="Proteomes" id="UP000694545">
    <property type="component" value="Unplaced"/>
</dbReference>
<comment type="function">
    <text evidence="22">Precursor of the catalytic component of the C3 and C5 convertase complexes, which are part of the complement pathway, a cascade of proteins that leads to phagocytosis and breakdown of pathogens and signaling that strengthens the adaptive immune system. Component C2 is part of the classical, lectin and GZMK complement systems.</text>
</comment>
<keyword evidence="32" id="KW-1185">Reference proteome</keyword>
<dbReference type="Gene3D" id="3.40.50.410">
    <property type="entry name" value="von Willebrand factor, type A domain"/>
    <property type="match status" value="1"/>
</dbReference>
<comment type="function">
    <text evidence="23">Catalytic component of the complement C3 and C5 convertase complexes. Following complement activation, recruited to the surface of pathogens by complement C4b opsonin to form the C3 convertase, or C3b and C4b opsonins to form the C5 convertase. As part of the C3 convertase, cleaves and activate C3 into C3a anaphylatoxin and C3b opsonin, the next components of the complement pathways. As part of the C5 convertase, cleaves and activate C5 into C5a anaphylatoxin and C5b component of the membrane attack complex.</text>
</comment>
<comment type="catalytic activity">
    <reaction evidence="1">
        <text>Selective cleavage of Arg-|-Ser bond in complement component C3 alpha-chain to form C3a and C3b, and Arg-|-Xaa bond in complement component C5 alpha-chain to form C5a and C5b.</text>
        <dbReference type="EC" id="3.4.21.43"/>
    </reaction>
</comment>
<dbReference type="Gene3D" id="2.10.70.10">
    <property type="entry name" value="Complement Module, domain 1"/>
    <property type="match status" value="3"/>
</dbReference>
<dbReference type="InterPro" id="IPR033116">
    <property type="entry name" value="TRYPSIN_SER"/>
</dbReference>
<evidence type="ECO:0000256" key="26">
    <source>
        <dbReference type="PROSITE-ProRule" id="PRU00302"/>
    </source>
</evidence>
<keyword evidence="17" id="KW-0391">Immunity</keyword>
<dbReference type="Pfam" id="PF00089">
    <property type="entry name" value="Trypsin"/>
    <property type="match status" value="1"/>
</dbReference>
<dbReference type="SMART" id="SM00327">
    <property type="entry name" value="VWA"/>
    <property type="match status" value="1"/>
</dbReference>
<comment type="cofactor">
    <cofactor evidence="2">
        <name>Mn(2+)</name>
        <dbReference type="ChEBI" id="CHEBI:29035"/>
    </cofactor>
</comment>
<dbReference type="GO" id="GO:0009986">
    <property type="term" value="C:cell surface"/>
    <property type="evidence" value="ECO:0007669"/>
    <property type="project" value="UniProtKB-SubCell"/>
</dbReference>
<evidence type="ECO:0000256" key="1">
    <source>
        <dbReference type="ARBA" id="ARBA00000095"/>
    </source>
</evidence>
<evidence type="ECO:0000256" key="8">
    <source>
        <dbReference type="ARBA" id="ARBA00022525"/>
    </source>
</evidence>
<evidence type="ECO:0000256" key="2">
    <source>
        <dbReference type="ARBA" id="ARBA00001936"/>
    </source>
</evidence>
<evidence type="ECO:0000256" key="12">
    <source>
        <dbReference type="ARBA" id="ARBA00022723"/>
    </source>
</evidence>
<dbReference type="FunFam" id="2.40.10.10:FF:000051">
    <property type="entry name" value="complement C2 isoform X1"/>
    <property type="match status" value="1"/>
</dbReference>
<feature type="domain" description="Sushi" evidence="30">
    <location>
        <begin position="118"/>
        <end position="175"/>
    </location>
</feature>
<evidence type="ECO:0000313" key="32">
    <source>
        <dbReference type="Proteomes" id="UP000694545"/>
    </source>
</evidence>
<feature type="active site" description="Charge relay system" evidence="25">
    <location>
        <position position="532"/>
    </location>
</feature>
<evidence type="ECO:0000256" key="13">
    <source>
        <dbReference type="ARBA" id="ARBA00022729"/>
    </source>
</evidence>
<comment type="cofactor">
    <cofactor evidence="3">
        <name>Mg(2+)</name>
        <dbReference type="ChEBI" id="CHEBI:18420"/>
    </cofactor>
</comment>
<evidence type="ECO:0000256" key="6">
    <source>
        <dbReference type="ARBA" id="ARBA00009228"/>
    </source>
</evidence>
<comment type="similarity">
    <text evidence="6">Belongs to the peptidase S1 family. Snake venom subfamily.</text>
</comment>
<dbReference type="InterPro" id="IPR001314">
    <property type="entry name" value="Peptidase_S1A"/>
</dbReference>
<feature type="disulfide bond" evidence="26">
    <location>
        <begin position="86"/>
        <end position="113"/>
    </location>
</feature>